<dbReference type="InterPro" id="IPR053934">
    <property type="entry name" value="HTTM_dom"/>
</dbReference>
<proteinExistence type="predicted"/>
<dbReference type="GO" id="GO:0012505">
    <property type="term" value="C:endomembrane system"/>
    <property type="evidence" value="ECO:0007669"/>
    <property type="project" value="UniProtKB-SubCell"/>
</dbReference>
<dbReference type="InterPro" id="IPR023894">
    <property type="entry name" value="Sporulation_SdpB"/>
</dbReference>
<dbReference type="InterPro" id="IPR011020">
    <property type="entry name" value="HTTM-like"/>
</dbReference>
<protein>
    <submittedName>
        <fullName evidence="7">Antimicrobial peptide system SdpB family protein</fullName>
    </submittedName>
</protein>
<feature type="domain" description="HTTM-like" evidence="6">
    <location>
        <begin position="14"/>
        <end position="287"/>
    </location>
</feature>
<dbReference type="PANTHER" id="PTHR39535">
    <property type="entry name" value="SPORULATION-DELAYING PROTEIN SDPB"/>
    <property type="match status" value="1"/>
</dbReference>
<feature type="transmembrane region" description="Helical" evidence="5">
    <location>
        <begin position="275"/>
        <end position="297"/>
    </location>
</feature>
<evidence type="ECO:0000256" key="3">
    <source>
        <dbReference type="ARBA" id="ARBA00022989"/>
    </source>
</evidence>
<dbReference type="Pfam" id="PF05090">
    <property type="entry name" value="HTTM"/>
    <property type="match status" value="1"/>
</dbReference>
<evidence type="ECO:0000313" key="8">
    <source>
        <dbReference type="Proteomes" id="UP000561726"/>
    </source>
</evidence>
<feature type="transmembrane region" description="Helical" evidence="5">
    <location>
        <begin position="158"/>
        <end position="178"/>
    </location>
</feature>
<keyword evidence="4 5" id="KW-0472">Membrane</keyword>
<dbReference type="RefSeq" id="WP_052542775.1">
    <property type="nucleotide sequence ID" value="NZ_JACHBQ010000001.1"/>
</dbReference>
<feature type="transmembrane region" description="Helical" evidence="5">
    <location>
        <begin position="75"/>
        <end position="92"/>
    </location>
</feature>
<dbReference type="InterPro" id="IPR052964">
    <property type="entry name" value="Sporulation_signal_mat"/>
</dbReference>
<dbReference type="AlphaFoldDB" id="A0A7W8ZV20"/>
<evidence type="ECO:0000256" key="1">
    <source>
        <dbReference type="ARBA" id="ARBA00004127"/>
    </source>
</evidence>
<feature type="transmembrane region" description="Helical" evidence="5">
    <location>
        <begin position="251"/>
        <end position="269"/>
    </location>
</feature>
<keyword evidence="3 5" id="KW-1133">Transmembrane helix</keyword>
<reference evidence="7 8" key="1">
    <citation type="submission" date="2020-08" db="EMBL/GenBank/DDBJ databases">
        <title>Sequencing the genomes of 1000 actinobacteria strains.</title>
        <authorList>
            <person name="Klenk H.-P."/>
        </authorList>
    </citation>
    <scope>NUCLEOTIDE SEQUENCE [LARGE SCALE GENOMIC DNA]</scope>
    <source>
        <strain evidence="7 8">DSM 21065</strain>
    </source>
</reference>
<comment type="subcellular location">
    <subcellularLocation>
        <location evidence="1">Endomembrane system</location>
        <topology evidence="1">Multi-pass membrane protein</topology>
    </subcellularLocation>
</comment>
<evidence type="ECO:0000256" key="5">
    <source>
        <dbReference type="SAM" id="Phobius"/>
    </source>
</evidence>
<dbReference type="EMBL" id="JACHBQ010000001">
    <property type="protein sequence ID" value="MBB5640442.1"/>
    <property type="molecule type" value="Genomic_DNA"/>
</dbReference>
<evidence type="ECO:0000256" key="4">
    <source>
        <dbReference type="ARBA" id="ARBA00023136"/>
    </source>
</evidence>
<comment type="caution">
    <text evidence="7">The sequence shown here is derived from an EMBL/GenBank/DDBJ whole genome shotgun (WGS) entry which is preliminary data.</text>
</comment>
<evidence type="ECO:0000256" key="2">
    <source>
        <dbReference type="ARBA" id="ARBA00022692"/>
    </source>
</evidence>
<dbReference type="PANTHER" id="PTHR39535:SF2">
    <property type="entry name" value="HTTM DOMAIN-CONTAINING PROTEIN"/>
    <property type="match status" value="1"/>
</dbReference>
<feature type="transmembrane region" description="Helical" evidence="5">
    <location>
        <begin position="226"/>
        <end position="244"/>
    </location>
</feature>
<evidence type="ECO:0000259" key="6">
    <source>
        <dbReference type="SMART" id="SM00752"/>
    </source>
</evidence>
<dbReference type="Proteomes" id="UP000561726">
    <property type="component" value="Unassembled WGS sequence"/>
</dbReference>
<dbReference type="OrthoDB" id="128729at2"/>
<accession>A0A7W8ZV20</accession>
<organism evidence="7 8">
    <name type="scientific">Cryobacterium roopkundense</name>
    <dbReference type="NCBI Taxonomy" id="1001240"/>
    <lineage>
        <taxon>Bacteria</taxon>
        <taxon>Bacillati</taxon>
        <taxon>Actinomycetota</taxon>
        <taxon>Actinomycetes</taxon>
        <taxon>Micrococcales</taxon>
        <taxon>Microbacteriaceae</taxon>
        <taxon>Cryobacterium</taxon>
    </lineage>
</organism>
<name>A0A7W8ZV20_9MICO</name>
<evidence type="ECO:0000313" key="7">
    <source>
        <dbReference type="EMBL" id="MBB5640442.1"/>
    </source>
</evidence>
<dbReference type="SMART" id="SM00752">
    <property type="entry name" value="HTTM"/>
    <property type="match status" value="1"/>
</dbReference>
<gene>
    <name evidence="7" type="ORF">BJ997_000990</name>
</gene>
<sequence length="314" mass="34921">MLIRLSEWTLRMITRPAWTQNVGIARTFLALCGLGTLVFSSVDTLIRPASGVPELVCAGPSAWGLWCLVPPDTHQLAQILAITILIVAASGWRPRFTAIPMWWVLFSNQSSFTIVDGGDQIAAVLALLFIPLSLTDTRVWHWTAPDVDDSLRRPHAAVIAHTTLLILKIQVAFVYINACLSKLGVDEWLDGTAVYYWLRDPMFGPSGPLRDLTDALMVHPIPVATASWGTLFLEFFLGIAIFLPRRFKLQILPVGIFFHLGIAVTMGLWSFGFAMWAALLIALWPDGAAVAQTVALWRRRGTRPRRPTELLQTR</sequence>
<keyword evidence="2 5" id="KW-0812">Transmembrane</keyword>
<dbReference type="NCBIfam" id="TIGR04033">
    <property type="entry name" value="export_SdpB"/>
    <property type="match status" value="1"/>
</dbReference>